<reference evidence="4 5" key="1">
    <citation type="submission" date="2023-07" db="EMBL/GenBank/DDBJ databases">
        <title>Sorghum-associated microbial communities from plants grown in Nebraska, USA.</title>
        <authorList>
            <person name="Schachtman D."/>
        </authorList>
    </citation>
    <scope>NUCLEOTIDE SEQUENCE [LARGE SCALE GENOMIC DNA]</scope>
    <source>
        <strain evidence="4 5">BE314</strain>
    </source>
</reference>
<dbReference type="Pfam" id="PF00691">
    <property type="entry name" value="OmpA"/>
    <property type="match status" value="1"/>
</dbReference>
<dbReference type="Proteomes" id="UP001180453">
    <property type="component" value="Unassembled WGS sequence"/>
</dbReference>
<dbReference type="Gene3D" id="3.30.1330.60">
    <property type="entry name" value="OmpA-like domain"/>
    <property type="match status" value="1"/>
</dbReference>
<keyword evidence="1" id="KW-0472">Membrane</keyword>
<dbReference type="InterPro" id="IPR036737">
    <property type="entry name" value="OmpA-like_sf"/>
</dbReference>
<name>A0ABU1YIN5_ROSSA</name>
<accession>A0ABU1YIN5</accession>
<dbReference type="PROSITE" id="PS51123">
    <property type="entry name" value="OMPA_2"/>
    <property type="match status" value="1"/>
</dbReference>
<gene>
    <name evidence="4" type="ORF">J2X20_001317</name>
</gene>
<evidence type="ECO:0000259" key="3">
    <source>
        <dbReference type="PROSITE" id="PS51123"/>
    </source>
</evidence>
<keyword evidence="5" id="KW-1185">Reference proteome</keyword>
<dbReference type="EMBL" id="JAVDXU010000001">
    <property type="protein sequence ID" value="MDR7268688.1"/>
    <property type="molecule type" value="Genomic_DNA"/>
</dbReference>
<protein>
    <submittedName>
        <fullName evidence="4">Outer membrane protein OmpA-like peptidoglycan-associated protein</fullName>
    </submittedName>
</protein>
<feature type="signal peptide" evidence="2">
    <location>
        <begin position="1"/>
        <end position="29"/>
    </location>
</feature>
<keyword evidence="2" id="KW-0732">Signal</keyword>
<dbReference type="SUPFAM" id="SSF103088">
    <property type="entry name" value="OmpA-like"/>
    <property type="match status" value="1"/>
</dbReference>
<comment type="caution">
    <text evidence="4">The sequence shown here is derived from an EMBL/GenBank/DDBJ whole genome shotgun (WGS) entry which is preliminary data.</text>
</comment>
<feature type="chain" id="PRO_5045332239" evidence="2">
    <location>
        <begin position="30"/>
        <end position="411"/>
    </location>
</feature>
<evidence type="ECO:0000313" key="4">
    <source>
        <dbReference type="EMBL" id="MDR7268688.1"/>
    </source>
</evidence>
<dbReference type="RefSeq" id="WP_310262598.1">
    <property type="nucleotide sequence ID" value="NZ_JAVDXU010000001.1"/>
</dbReference>
<evidence type="ECO:0000256" key="2">
    <source>
        <dbReference type="SAM" id="SignalP"/>
    </source>
</evidence>
<proteinExistence type="predicted"/>
<sequence>MSSAGHTNRIVFSVQLARAAMLGCLALLAGCLETAPKQPTVSTNELSFSEAIVVATDGLVGQTQKLPAFLAKMESKIVRKNVVVDPMIDATSGQQTQTTQLLERRIGERLAARKEGGFDLLPFKTENLSKVQYLLTGTLTRLLGVPGKKSLQINLALVELKTGQVVAQASALARDDGLNHTPLAIYQDSPVLVKDRVVDGYISTALTAPGSAANSTYMERVSVASVINEAGSLYNAERYQESLAKYQEARGQTGGEQLRTLNGIYLNNVRLGRTAEAEWAFGQIVAYGLRANKLDVKFLFNPGSTEFWSDTKVSGAYPMWLRQIAKEGSGARVCMVIVGHTSHTGSEQTNDALSLQRATFIQQRLATEAPTLAQRIKASGMGWRENLVGSGSDNAVDALDRRVEFRVEPCN</sequence>
<evidence type="ECO:0000313" key="5">
    <source>
        <dbReference type="Proteomes" id="UP001180453"/>
    </source>
</evidence>
<feature type="domain" description="OmpA-like" evidence="3">
    <location>
        <begin position="287"/>
        <end position="411"/>
    </location>
</feature>
<organism evidence="4 5">
    <name type="scientific">Roseateles saccharophilus</name>
    <name type="common">Pseudomonas saccharophila</name>
    <dbReference type="NCBI Taxonomy" id="304"/>
    <lineage>
        <taxon>Bacteria</taxon>
        <taxon>Pseudomonadati</taxon>
        <taxon>Pseudomonadota</taxon>
        <taxon>Betaproteobacteria</taxon>
        <taxon>Burkholderiales</taxon>
        <taxon>Sphaerotilaceae</taxon>
        <taxon>Roseateles</taxon>
    </lineage>
</organism>
<dbReference type="InterPro" id="IPR006665">
    <property type="entry name" value="OmpA-like"/>
</dbReference>
<evidence type="ECO:0000256" key="1">
    <source>
        <dbReference type="PROSITE-ProRule" id="PRU00473"/>
    </source>
</evidence>